<reference evidence="17 18" key="1">
    <citation type="submission" date="2024-01" db="EMBL/GenBank/DDBJ databases">
        <authorList>
            <person name="Alioto T."/>
            <person name="Alioto T."/>
            <person name="Gomez Garrido J."/>
        </authorList>
    </citation>
    <scope>NUCLEOTIDE SEQUENCE [LARGE SCALE GENOMIC DNA]</scope>
</reference>
<dbReference type="SMART" id="SM00875">
    <property type="entry name" value="BACK"/>
    <property type="match status" value="1"/>
</dbReference>
<gene>
    <name evidence="17" type="ORF">FSCOSCO3_A037354</name>
</gene>
<dbReference type="GO" id="GO:0004708">
    <property type="term" value="F:MAP kinase kinase activity"/>
    <property type="evidence" value="ECO:0007669"/>
    <property type="project" value="UniProtKB-EC"/>
</dbReference>
<dbReference type="PROSITE" id="PS50097">
    <property type="entry name" value="BTB"/>
    <property type="match status" value="1"/>
</dbReference>
<name>A0AAV1P0Y1_SCOSC</name>
<dbReference type="AlphaFoldDB" id="A0AAV1P0Y1"/>
<comment type="caution">
    <text evidence="17">The sequence shown here is derived from an EMBL/GenBank/DDBJ whole genome shotgun (WGS) entry which is preliminary data.</text>
</comment>
<dbReference type="PANTHER" id="PTHR48013">
    <property type="entry name" value="DUAL SPECIFICITY MITOGEN-ACTIVATED PROTEIN KINASE KINASE 5-RELATED"/>
    <property type="match status" value="1"/>
</dbReference>
<comment type="catalytic activity">
    <reaction evidence="10">
        <text>L-seryl-[protein] + ATP = O-phospho-L-seryl-[protein] + ADP + H(+)</text>
        <dbReference type="Rhea" id="RHEA:17989"/>
        <dbReference type="Rhea" id="RHEA-COMP:9863"/>
        <dbReference type="Rhea" id="RHEA-COMP:11604"/>
        <dbReference type="ChEBI" id="CHEBI:15378"/>
        <dbReference type="ChEBI" id="CHEBI:29999"/>
        <dbReference type="ChEBI" id="CHEBI:30616"/>
        <dbReference type="ChEBI" id="CHEBI:83421"/>
        <dbReference type="ChEBI" id="CHEBI:456216"/>
        <dbReference type="EC" id="2.7.12.2"/>
    </reaction>
</comment>
<feature type="domain" description="BTB" evidence="16">
    <location>
        <begin position="124"/>
        <end position="195"/>
    </location>
</feature>
<evidence type="ECO:0000313" key="17">
    <source>
        <dbReference type="EMBL" id="CAK6965030.1"/>
    </source>
</evidence>
<dbReference type="Gene3D" id="3.30.200.20">
    <property type="entry name" value="Phosphorylase Kinase, domain 1"/>
    <property type="match status" value="1"/>
</dbReference>
<evidence type="ECO:0000256" key="14">
    <source>
        <dbReference type="SAM" id="MobiDB-lite"/>
    </source>
</evidence>
<evidence type="ECO:0000256" key="13">
    <source>
        <dbReference type="PROSITE-ProRule" id="PRU10141"/>
    </source>
</evidence>
<sequence>MTDLLALSQTQRSPFNPESDWDRRTHPQGSPSTLTPHVIRAHCRASRADGETQTKKMVKQDRRLVRTHVGMLILVLCLHLGEATAGTLKVEGAQDGGGSNGDTISHSLTLVQRLEALLVQGNGSDVTLRVETPSADEVKVIQAHSLVLLLQSSVFEEMLLTRNSSTLVLKESSDCAAVFDKFIRYLYCGEISLNVDQATPLHKLATKYQVVVLQQGITQYMTKNLARDSPSGHVAGWYQYALIAGDVTLRDNCLQYLAWNLSSVLQSGEWVTISSQLLMSLLQRSDLILQSEMELFAALEAWIIQNNPDSLTAENALRAVRYAMMPPRELFRLQTQSSVLARYQESVRDLLYMSYQFHSASPMHMAKYFDVNCSLFVPRNYLSPVWGSPWIINNPTRDDRSTSFQTQLGPSGHDASKRVTWNAMFSPRWLPLSMRPIYTETGAMQPTRVDGGRPRIIITPATSSADFAGVNFQKTVLVMAQQQGRLVVKHVYNFHQSTEENGDFLAEADLYRRTSEYLIDSSLLLHIVGLALIQVRSFQLPALAHHVSAAENSLQCNCKITSFPDACEGCAIVTPLFARTRTPRTQKGSKCMKIEACILHLCCKASRRGSSARAMEGGSEKEGKVFCASPPPHQSKGEMSQPKGGKRKPVLKLSKEVFEQPPPAAVPPRDLDSKACVTIGEKNFEVKADDLEQICELGRGAYGVVEKMKHVPSGVIMAVKRIRATVNTQEQKRLLMDLDISMRTVDCYYTVTFYGALFREGDVWICMELMDTSLDKFYKQVIEKGKTIPEDILGKIAVSIVKALEHLHSNLQVIHRDVKPSNVLINTQGQVKMCDFGISGYLVDSVAKTMDAGCKPYMAPERINPETNQKGYNVKSDIWSLGITMIELAILRFPYDSWGTPFQQLKQVVEEPSPQLPADQFSPEFVDFSSLCLKKVSKDRPNYTELMQHPFFTSHEAKETDVASFVKVILGD</sequence>
<evidence type="ECO:0000256" key="8">
    <source>
        <dbReference type="ARBA" id="ARBA00038035"/>
    </source>
</evidence>
<evidence type="ECO:0000256" key="6">
    <source>
        <dbReference type="ARBA" id="ARBA00022840"/>
    </source>
</evidence>
<dbReference type="GO" id="GO:0004674">
    <property type="term" value="F:protein serine/threonine kinase activity"/>
    <property type="evidence" value="ECO:0007669"/>
    <property type="project" value="UniProtKB-KW"/>
</dbReference>
<proteinExistence type="inferred from homology"/>
<evidence type="ECO:0000256" key="11">
    <source>
        <dbReference type="ARBA" id="ARBA00049299"/>
    </source>
</evidence>
<dbReference type="InterPro" id="IPR011009">
    <property type="entry name" value="Kinase-like_dom_sf"/>
</dbReference>
<evidence type="ECO:0000256" key="12">
    <source>
        <dbReference type="ARBA" id="ARBA00051693"/>
    </source>
</evidence>
<dbReference type="FunFam" id="1.10.510.10:FF:000158">
    <property type="entry name" value="Dual specificity mitogen-activated protein kinase kinase 6"/>
    <property type="match status" value="1"/>
</dbReference>
<evidence type="ECO:0000256" key="2">
    <source>
        <dbReference type="ARBA" id="ARBA00022553"/>
    </source>
</evidence>
<comment type="catalytic activity">
    <reaction evidence="11">
        <text>L-threonyl-[protein] + ATP = O-phospho-L-threonyl-[protein] + ADP + H(+)</text>
        <dbReference type="Rhea" id="RHEA:46608"/>
        <dbReference type="Rhea" id="RHEA-COMP:11060"/>
        <dbReference type="Rhea" id="RHEA-COMP:11605"/>
        <dbReference type="ChEBI" id="CHEBI:15378"/>
        <dbReference type="ChEBI" id="CHEBI:30013"/>
        <dbReference type="ChEBI" id="CHEBI:30616"/>
        <dbReference type="ChEBI" id="CHEBI:61977"/>
        <dbReference type="ChEBI" id="CHEBI:456216"/>
        <dbReference type="EC" id="2.7.12.2"/>
    </reaction>
</comment>
<dbReference type="SUPFAM" id="SSF56112">
    <property type="entry name" value="Protein kinase-like (PK-like)"/>
    <property type="match status" value="1"/>
</dbReference>
<evidence type="ECO:0000256" key="3">
    <source>
        <dbReference type="ARBA" id="ARBA00022679"/>
    </source>
</evidence>
<keyword evidence="5" id="KW-0418">Kinase</keyword>
<dbReference type="SMART" id="SM00225">
    <property type="entry name" value="BTB"/>
    <property type="match status" value="1"/>
</dbReference>
<accession>A0AAV1P0Y1</accession>
<keyword evidence="7" id="KW-0829">Tyrosine-protein kinase</keyword>
<evidence type="ECO:0000313" key="18">
    <source>
        <dbReference type="Proteomes" id="UP001314229"/>
    </source>
</evidence>
<dbReference type="Gene3D" id="1.25.40.420">
    <property type="match status" value="1"/>
</dbReference>
<dbReference type="InterPro" id="IPR011333">
    <property type="entry name" value="SKP1/BTB/POZ_sf"/>
</dbReference>
<dbReference type="FunFam" id="3.30.200.20:FF:000126">
    <property type="entry name" value="Dual specificity mitogen-activated protein kinase kinase 4"/>
    <property type="match status" value="1"/>
</dbReference>
<dbReference type="SUPFAM" id="SSF54695">
    <property type="entry name" value="POZ domain"/>
    <property type="match status" value="1"/>
</dbReference>
<dbReference type="Gene3D" id="1.10.510.10">
    <property type="entry name" value="Transferase(Phosphotransferase) domain 1"/>
    <property type="match status" value="1"/>
</dbReference>
<dbReference type="GO" id="GO:0005524">
    <property type="term" value="F:ATP binding"/>
    <property type="evidence" value="ECO:0007669"/>
    <property type="project" value="UniProtKB-UniRule"/>
</dbReference>
<dbReference type="Pfam" id="PF23651">
    <property type="entry name" value="TRAF_BTBD17"/>
    <property type="match status" value="1"/>
</dbReference>
<feature type="region of interest" description="Disordered" evidence="14">
    <location>
        <begin position="1"/>
        <end position="36"/>
    </location>
</feature>
<dbReference type="PANTHER" id="PTHR48013:SF12">
    <property type="entry name" value="DUAL SPECIFICITY MITOGEN-ACTIVATED PROTEIN KINASE KINASE 6"/>
    <property type="match status" value="1"/>
</dbReference>
<keyword evidence="18" id="KW-1185">Reference proteome</keyword>
<evidence type="ECO:0000256" key="9">
    <source>
        <dbReference type="ARBA" id="ARBA00038999"/>
    </source>
</evidence>
<organism evidence="17 18">
    <name type="scientific">Scomber scombrus</name>
    <name type="common">Atlantic mackerel</name>
    <name type="synonym">Scomber vernalis</name>
    <dbReference type="NCBI Taxonomy" id="13677"/>
    <lineage>
        <taxon>Eukaryota</taxon>
        <taxon>Metazoa</taxon>
        <taxon>Chordata</taxon>
        <taxon>Craniata</taxon>
        <taxon>Vertebrata</taxon>
        <taxon>Euteleostomi</taxon>
        <taxon>Actinopterygii</taxon>
        <taxon>Neopterygii</taxon>
        <taxon>Teleostei</taxon>
        <taxon>Neoteleostei</taxon>
        <taxon>Acanthomorphata</taxon>
        <taxon>Pelagiaria</taxon>
        <taxon>Scombriformes</taxon>
        <taxon>Scombridae</taxon>
        <taxon>Scomber</taxon>
    </lineage>
</organism>
<dbReference type="GO" id="GO:0004713">
    <property type="term" value="F:protein tyrosine kinase activity"/>
    <property type="evidence" value="ECO:0007669"/>
    <property type="project" value="UniProtKB-KW"/>
</dbReference>
<keyword evidence="4 13" id="KW-0547">Nucleotide-binding</keyword>
<evidence type="ECO:0000259" key="15">
    <source>
        <dbReference type="PROSITE" id="PS50011"/>
    </source>
</evidence>
<keyword evidence="3" id="KW-0808">Transferase</keyword>
<dbReference type="InterPro" id="IPR056184">
    <property type="entry name" value="TRAF_BTBD17"/>
</dbReference>
<keyword evidence="2" id="KW-0597">Phosphoprotein</keyword>
<evidence type="ECO:0000256" key="1">
    <source>
        <dbReference type="ARBA" id="ARBA00022527"/>
    </source>
</evidence>
<dbReference type="Pfam" id="PF00651">
    <property type="entry name" value="BTB"/>
    <property type="match status" value="1"/>
</dbReference>
<dbReference type="InterPro" id="IPR008271">
    <property type="entry name" value="Ser/Thr_kinase_AS"/>
</dbReference>
<dbReference type="InterPro" id="IPR000719">
    <property type="entry name" value="Prot_kinase_dom"/>
</dbReference>
<evidence type="ECO:0000256" key="5">
    <source>
        <dbReference type="ARBA" id="ARBA00022777"/>
    </source>
</evidence>
<dbReference type="Proteomes" id="UP001314229">
    <property type="component" value="Unassembled WGS sequence"/>
</dbReference>
<dbReference type="InterPro" id="IPR000210">
    <property type="entry name" value="BTB/POZ_dom"/>
</dbReference>
<evidence type="ECO:0000256" key="7">
    <source>
        <dbReference type="ARBA" id="ARBA00023137"/>
    </source>
</evidence>
<evidence type="ECO:0000256" key="10">
    <source>
        <dbReference type="ARBA" id="ARBA00049014"/>
    </source>
</evidence>
<feature type="domain" description="Protein kinase" evidence="15">
    <location>
        <begin position="691"/>
        <end position="952"/>
    </location>
</feature>
<keyword evidence="6 13" id="KW-0067">ATP-binding</keyword>
<feature type="compositionally biased region" description="Polar residues" evidence="14">
    <location>
        <begin position="7"/>
        <end position="16"/>
    </location>
</feature>
<evidence type="ECO:0000259" key="16">
    <source>
        <dbReference type="PROSITE" id="PS50097"/>
    </source>
</evidence>
<dbReference type="Gene3D" id="3.30.710.10">
    <property type="entry name" value="Potassium Channel Kv1.1, Chain A"/>
    <property type="match status" value="1"/>
</dbReference>
<dbReference type="CDD" id="cd06617">
    <property type="entry name" value="PKc_MKK3_6"/>
    <property type="match status" value="1"/>
</dbReference>
<feature type="region of interest" description="Disordered" evidence="14">
    <location>
        <begin position="613"/>
        <end position="648"/>
    </location>
</feature>
<dbReference type="Pfam" id="PF07707">
    <property type="entry name" value="BACK"/>
    <property type="match status" value="1"/>
</dbReference>
<dbReference type="InterPro" id="IPR017441">
    <property type="entry name" value="Protein_kinase_ATP_BS"/>
</dbReference>
<dbReference type="SMART" id="SM00220">
    <property type="entry name" value="S_TKc"/>
    <property type="match status" value="1"/>
</dbReference>
<dbReference type="PROSITE" id="PS50011">
    <property type="entry name" value="PROTEIN_KINASE_DOM"/>
    <property type="match status" value="1"/>
</dbReference>
<dbReference type="Pfam" id="PF00069">
    <property type="entry name" value="Pkinase"/>
    <property type="match status" value="1"/>
</dbReference>
<dbReference type="EMBL" id="CAWUFR010000078">
    <property type="protein sequence ID" value="CAK6965030.1"/>
    <property type="molecule type" value="Genomic_DNA"/>
</dbReference>
<dbReference type="PROSITE" id="PS00108">
    <property type="entry name" value="PROTEIN_KINASE_ST"/>
    <property type="match status" value="1"/>
</dbReference>
<dbReference type="PROSITE" id="PS00107">
    <property type="entry name" value="PROTEIN_KINASE_ATP"/>
    <property type="match status" value="1"/>
</dbReference>
<keyword evidence="1" id="KW-0723">Serine/threonine-protein kinase</keyword>
<comment type="similarity">
    <text evidence="8">Belongs to the protein kinase superfamily. STE Ser/Thr protein kinase family. MAP kinase kinase subfamily.</text>
</comment>
<comment type="catalytic activity">
    <reaction evidence="12">
        <text>L-tyrosyl-[protein] + ATP = O-phospho-L-tyrosyl-[protein] + ADP + H(+)</text>
        <dbReference type="Rhea" id="RHEA:10596"/>
        <dbReference type="Rhea" id="RHEA-COMP:10136"/>
        <dbReference type="Rhea" id="RHEA-COMP:20101"/>
        <dbReference type="ChEBI" id="CHEBI:15378"/>
        <dbReference type="ChEBI" id="CHEBI:30616"/>
        <dbReference type="ChEBI" id="CHEBI:46858"/>
        <dbReference type="ChEBI" id="CHEBI:61978"/>
        <dbReference type="ChEBI" id="CHEBI:456216"/>
        <dbReference type="EC" id="2.7.12.2"/>
    </reaction>
</comment>
<dbReference type="CDD" id="cd18493">
    <property type="entry name" value="BACK_BTBD17"/>
    <property type="match status" value="1"/>
</dbReference>
<evidence type="ECO:0000256" key="4">
    <source>
        <dbReference type="ARBA" id="ARBA00022741"/>
    </source>
</evidence>
<dbReference type="EC" id="2.7.12.2" evidence="9"/>
<feature type="binding site" evidence="13">
    <location>
        <position position="720"/>
    </location>
    <ligand>
        <name>ATP</name>
        <dbReference type="ChEBI" id="CHEBI:30616"/>
    </ligand>
</feature>
<protein>
    <recommendedName>
        <fullName evidence="9">mitogen-activated protein kinase kinase</fullName>
        <ecNumber evidence="9">2.7.12.2</ecNumber>
    </recommendedName>
</protein>
<dbReference type="InterPro" id="IPR011705">
    <property type="entry name" value="BACK"/>
</dbReference>